<reference evidence="7" key="1">
    <citation type="submission" date="2023-03" db="EMBL/GenBank/DDBJ databases">
        <title>Chromosome-scale reference genome and RAD-based genetic map of yellow starthistle (Centaurea solstitialis) reveal putative structural variation and QTLs associated with invader traits.</title>
        <authorList>
            <person name="Reatini B."/>
            <person name="Cang F.A."/>
            <person name="Jiang Q."/>
            <person name="Mckibben M.T.W."/>
            <person name="Barker M.S."/>
            <person name="Rieseberg L.H."/>
            <person name="Dlugosch K.M."/>
        </authorList>
    </citation>
    <scope>NUCLEOTIDE SEQUENCE</scope>
    <source>
        <strain evidence="7">CAN-66</strain>
        <tissue evidence="7">Leaf</tissue>
    </source>
</reference>
<feature type="transmembrane region" description="Helical" evidence="6">
    <location>
        <begin position="108"/>
        <end position="131"/>
    </location>
</feature>
<dbReference type="InterPro" id="IPR002528">
    <property type="entry name" value="MATE_fam"/>
</dbReference>
<evidence type="ECO:0000313" key="7">
    <source>
        <dbReference type="EMBL" id="KAJ9558442.1"/>
    </source>
</evidence>
<comment type="similarity">
    <text evidence="2">Belongs to the multi antimicrobial extrusion (MATE) (TC 2.A.66.1) family.</text>
</comment>
<keyword evidence="8" id="KW-1185">Reference proteome</keyword>
<dbReference type="Proteomes" id="UP001172457">
    <property type="component" value="Chromosome 3"/>
</dbReference>
<evidence type="ECO:0000256" key="6">
    <source>
        <dbReference type="SAM" id="Phobius"/>
    </source>
</evidence>
<dbReference type="Pfam" id="PF01554">
    <property type="entry name" value="MatE"/>
    <property type="match status" value="1"/>
</dbReference>
<protein>
    <submittedName>
        <fullName evidence="7">Uncharacterized protein</fullName>
    </submittedName>
</protein>
<feature type="transmembrane region" description="Helical" evidence="6">
    <location>
        <begin position="21"/>
        <end position="44"/>
    </location>
</feature>
<dbReference type="AlphaFoldDB" id="A0AA38WEK8"/>
<keyword evidence="4 6" id="KW-1133">Transmembrane helix</keyword>
<dbReference type="GO" id="GO:0016020">
    <property type="term" value="C:membrane"/>
    <property type="evidence" value="ECO:0007669"/>
    <property type="project" value="UniProtKB-SubCell"/>
</dbReference>
<comment type="subcellular location">
    <subcellularLocation>
        <location evidence="1">Membrane</location>
        <topology evidence="1">Multi-pass membrane protein</topology>
    </subcellularLocation>
</comment>
<organism evidence="7 8">
    <name type="scientific">Centaurea solstitialis</name>
    <name type="common">yellow star-thistle</name>
    <dbReference type="NCBI Taxonomy" id="347529"/>
    <lineage>
        <taxon>Eukaryota</taxon>
        <taxon>Viridiplantae</taxon>
        <taxon>Streptophyta</taxon>
        <taxon>Embryophyta</taxon>
        <taxon>Tracheophyta</taxon>
        <taxon>Spermatophyta</taxon>
        <taxon>Magnoliopsida</taxon>
        <taxon>eudicotyledons</taxon>
        <taxon>Gunneridae</taxon>
        <taxon>Pentapetalae</taxon>
        <taxon>asterids</taxon>
        <taxon>campanulids</taxon>
        <taxon>Asterales</taxon>
        <taxon>Asteraceae</taxon>
        <taxon>Carduoideae</taxon>
        <taxon>Cardueae</taxon>
        <taxon>Centaureinae</taxon>
        <taxon>Centaurea</taxon>
    </lineage>
</organism>
<evidence type="ECO:0000256" key="3">
    <source>
        <dbReference type="ARBA" id="ARBA00022692"/>
    </source>
</evidence>
<evidence type="ECO:0000256" key="5">
    <source>
        <dbReference type="ARBA" id="ARBA00023136"/>
    </source>
</evidence>
<dbReference type="GO" id="GO:0015297">
    <property type="term" value="F:antiporter activity"/>
    <property type="evidence" value="ECO:0007669"/>
    <property type="project" value="InterPro"/>
</dbReference>
<dbReference type="InterPro" id="IPR044644">
    <property type="entry name" value="DinF-like"/>
</dbReference>
<sequence length="133" mass="14023">MITDDVSNESKLRRPKQNIPSASTALLLGAILGIIETLLLVLLAEPLLSLMGVKFGSPMLLPAHKYLTLRSLGAPALLLSLAMQGVFRGFKDTRTLLYATVAGDVANIILDAILIFACNLGVSGAAIAHVLSQ</sequence>
<keyword evidence="3 6" id="KW-0812">Transmembrane</keyword>
<gene>
    <name evidence="7" type="ORF">OSB04_013056</name>
</gene>
<accession>A0AA38WEK8</accession>
<dbReference type="GO" id="GO:0015137">
    <property type="term" value="F:citrate transmembrane transporter activity"/>
    <property type="evidence" value="ECO:0007669"/>
    <property type="project" value="TreeGrafter"/>
</dbReference>
<feature type="transmembrane region" description="Helical" evidence="6">
    <location>
        <begin position="67"/>
        <end position="87"/>
    </location>
</feature>
<proteinExistence type="inferred from homology"/>
<comment type="caution">
    <text evidence="7">The sequence shown here is derived from an EMBL/GenBank/DDBJ whole genome shotgun (WGS) entry which is preliminary data.</text>
</comment>
<dbReference type="PANTHER" id="PTHR42893:SF11">
    <property type="entry name" value="PROTEIN DETOXIFICATION 43"/>
    <property type="match status" value="1"/>
</dbReference>
<dbReference type="EMBL" id="JARYMX010000003">
    <property type="protein sequence ID" value="KAJ9558442.1"/>
    <property type="molecule type" value="Genomic_DNA"/>
</dbReference>
<evidence type="ECO:0000313" key="8">
    <source>
        <dbReference type="Proteomes" id="UP001172457"/>
    </source>
</evidence>
<evidence type="ECO:0000256" key="2">
    <source>
        <dbReference type="ARBA" id="ARBA00010199"/>
    </source>
</evidence>
<name>A0AA38WEK8_9ASTR</name>
<dbReference type="GO" id="GO:0042910">
    <property type="term" value="F:xenobiotic transmembrane transporter activity"/>
    <property type="evidence" value="ECO:0007669"/>
    <property type="project" value="InterPro"/>
</dbReference>
<evidence type="ECO:0000256" key="4">
    <source>
        <dbReference type="ARBA" id="ARBA00022989"/>
    </source>
</evidence>
<keyword evidence="5 6" id="KW-0472">Membrane</keyword>
<dbReference type="PANTHER" id="PTHR42893">
    <property type="entry name" value="PROTEIN DETOXIFICATION 44, CHLOROPLASTIC-RELATED"/>
    <property type="match status" value="1"/>
</dbReference>
<evidence type="ECO:0000256" key="1">
    <source>
        <dbReference type="ARBA" id="ARBA00004141"/>
    </source>
</evidence>